<evidence type="ECO:0000313" key="1">
    <source>
        <dbReference type="EMBL" id="TMS39702.1"/>
    </source>
</evidence>
<protein>
    <submittedName>
        <fullName evidence="1">Uncharacterized protein</fullName>
    </submittedName>
</protein>
<reference evidence="1" key="2">
    <citation type="journal article" date="2015" name="Genome Biol.">
        <title>Comparative genomics of Steinernema reveals deeply conserved gene regulatory networks.</title>
        <authorList>
            <person name="Dillman A.R."/>
            <person name="Macchietto M."/>
            <person name="Porter C.F."/>
            <person name="Rogers A."/>
            <person name="Williams B."/>
            <person name="Antoshechkin I."/>
            <person name="Lee M.M."/>
            <person name="Goodwin Z."/>
            <person name="Lu X."/>
            <person name="Lewis E.E."/>
            <person name="Goodrich-Blair H."/>
            <person name="Stock S.P."/>
            <person name="Adams B.J."/>
            <person name="Sternberg P.W."/>
            <person name="Mortazavi A."/>
        </authorList>
    </citation>
    <scope>NUCLEOTIDE SEQUENCE [LARGE SCALE GENOMIC DNA]</scope>
    <source>
        <strain evidence="1">ALL</strain>
    </source>
</reference>
<reference evidence="1" key="1">
    <citation type="submission" date="2013-11" db="EMBL/GenBank/DDBJ databases">
        <authorList>
            <person name="Sternberg P."/>
            <person name="Dillman A."/>
            <person name="Macchietto M."/>
        </authorList>
    </citation>
    <scope>NUCLEOTIDE SEQUENCE</scope>
    <source>
        <strain evidence="1">ALL</strain>
    </source>
</reference>
<reference evidence="1" key="3">
    <citation type="journal article" date="2019" name="G3 (Bethesda)">
        <title>Hybrid Assembly of the Genome of the Entomopathogenic Nematode Steinernema carpocapsae Identifies the X-Chromosome.</title>
        <authorList>
            <person name="Serra L."/>
            <person name="Macchietto M."/>
            <person name="Macias-Munoz A."/>
            <person name="McGill C.J."/>
            <person name="Rodriguez I.M."/>
            <person name="Rodriguez B."/>
            <person name="Murad R."/>
            <person name="Mortazavi A."/>
        </authorList>
    </citation>
    <scope>NUCLEOTIDE SEQUENCE [LARGE SCALE GENOMIC DNA]</scope>
    <source>
        <strain evidence="1">ALL</strain>
    </source>
</reference>
<gene>
    <name evidence="1" type="ORF">L596_006186</name>
</gene>
<dbReference type="EMBL" id="AZBU02000001">
    <property type="protein sequence ID" value="TMS39702.1"/>
    <property type="molecule type" value="Genomic_DNA"/>
</dbReference>
<accession>A0A4U8V1K7</accession>
<comment type="caution">
    <text evidence="1">The sequence shown here is derived from an EMBL/GenBank/DDBJ whole genome shotgun (WGS) entry which is preliminary data.</text>
</comment>
<dbReference type="AlphaFoldDB" id="A0A4U8V1K7"/>
<proteinExistence type="predicted"/>
<sequence>MSEIDGERPIKYAIRCYLLQSTLSSTVLIGPNMADIDNAVESRPCSSVRFLSMARIGTFARLSAVDAMFV</sequence>
<name>A0A4U8V1K7_STECR</name>
<organism evidence="1">
    <name type="scientific">Steinernema carpocapsae</name>
    <name type="common">Entomopathogenic nematode</name>
    <dbReference type="NCBI Taxonomy" id="34508"/>
    <lineage>
        <taxon>Eukaryota</taxon>
        <taxon>Metazoa</taxon>
        <taxon>Ecdysozoa</taxon>
        <taxon>Nematoda</taxon>
        <taxon>Chromadorea</taxon>
        <taxon>Rhabditida</taxon>
        <taxon>Tylenchina</taxon>
        <taxon>Panagrolaimomorpha</taxon>
        <taxon>Strongyloidoidea</taxon>
        <taxon>Steinernematidae</taxon>
        <taxon>Steinernema</taxon>
    </lineage>
</organism>